<evidence type="ECO:0000313" key="2">
    <source>
        <dbReference type="EMBL" id="AEI46343.1"/>
    </source>
</evidence>
<evidence type="ECO:0000313" key="3">
    <source>
        <dbReference type="Proteomes" id="UP000006620"/>
    </source>
</evidence>
<accession>F8FIW5</accession>
<organism evidence="2 3">
    <name type="scientific">Paenibacillus mucilaginosus (strain KNP414)</name>
    <dbReference type="NCBI Taxonomy" id="1036673"/>
    <lineage>
        <taxon>Bacteria</taxon>
        <taxon>Bacillati</taxon>
        <taxon>Bacillota</taxon>
        <taxon>Bacilli</taxon>
        <taxon>Bacillales</taxon>
        <taxon>Paenibacillaceae</taxon>
        <taxon>Paenibacillus</taxon>
    </lineage>
</organism>
<protein>
    <recommendedName>
        <fullName evidence="1">Uracil-DNA glycosylase-like domain-containing protein</fullName>
    </recommendedName>
</protein>
<dbReference type="KEGG" id="pms:KNP414_07858"/>
<dbReference type="InterPro" id="IPR005122">
    <property type="entry name" value="Uracil-DNA_glycosylase-like"/>
</dbReference>
<dbReference type="RefSeq" id="WP_013921490.1">
    <property type="nucleotide sequence ID" value="NC_015690.1"/>
</dbReference>
<proteinExistence type="predicted"/>
<dbReference type="Pfam" id="PF03167">
    <property type="entry name" value="UDG"/>
    <property type="match status" value="1"/>
</dbReference>
<dbReference type="InterPro" id="IPR036895">
    <property type="entry name" value="Uracil-DNA_glycosylase-like_sf"/>
</dbReference>
<gene>
    <name evidence="2" type="ordered locus">KNP414_07858</name>
</gene>
<sequence>MLLTSRLEQYREAILSLPGDRPLTREELLTGTFRLHREGRVEVYYAPHGEYVNPAARLVIIGITPGWTQMELAFRTARRLLGEGVPLEETARLVKREARFAGGMRRNLEDMLEGLGLPRLLGVPDAAALFGGGGGDGEALLHTTSMLRDPVFAGGRNYTGHSPALPASPFLLEAARASLAHELPLLRRPLIVPLGKIVEAVLRHMAEDGFLDSGQVLWGFPHPSGANGHRHAQFAGNRERMQAAAEVFFGGG</sequence>
<dbReference type="EMBL" id="CP002869">
    <property type="protein sequence ID" value="AEI46343.1"/>
    <property type="molecule type" value="Genomic_DNA"/>
</dbReference>
<feature type="domain" description="Uracil-DNA glycosylase-like" evidence="1">
    <location>
        <begin position="51"/>
        <end position="232"/>
    </location>
</feature>
<evidence type="ECO:0000259" key="1">
    <source>
        <dbReference type="Pfam" id="PF03167"/>
    </source>
</evidence>
<dbReference type="HOGENOM" id="CLU_094873_0_0_9"/>
<dbReference type="PATRIC" id="fig|1036673.3.peg.7329"/>
<dbReference type="Proteomes" id="UP000006620">
    <property type="component" value="Chromosome"/>
</dbReference>
<dbReference type="SUPFAM" id="SSF52141">
    <property type="entry name" value="Uracil-DNA glycosylase-like"/>
    <property type="match status" value="1"/>
</dbReference>
<name>F8FIW5_PAEMK</name>
<reference evidence="3" key="1">
    <citation type="submission" date="2011-06" db="EMBL/GenBank/DDBJ databases">
        <title>Complete genome sequence of Paenibacillus mucilaginosus KNP414.</title>
        <authorList>
            <person name="Wang J."/>
            <person name="Hu S."/>
            <person name="Hu X."/>
            <person name="Zhang B."/>
            <person name="Dong D."/>
            <person name="Zhang S."/>
            <person name="Zhao K."/>
            <person name="Wu D."/>
        </authorList>
    </citation>
    <scope>NUCLEOTIDE SEQUENCE [LARGE SCALE GENOMIC DNA]</scope>
    <source>
        <strain evidence="3">KNP414</strain>
    </source>
</reference>
<dbReference type="AlphaFoldDB" id="F8FIW5"/>
<reference evidence="2 3" key="2">
    <citation type="journal article" date="2013" name="Genome Announc.">
        <title>Genome Sequence of Growth-Improving Paenibacillus mucilaginosus Strain KNP414.</title>
        <authorList>
            <person name="Lu J.J."/>
            <person name="Wang J.F."/>
            <person name="Hu X.F."/>
        </authorList>
    </citation>
    <scope>NUCLEOTIDE SEQUENCE [LARGE SCALE GENOMIC DNA]</scope>
    <source>
        <strain evidence="2 3">KNP414</strain>
    </source>
</reference>